<gene>
    <name evidence="2" type="ORF">IQ230_23655</name>
</gene>
<evidence type="ECO:0000256" key="1">
    <source>
        <dbReference type="SAM" id="MobiDB-lite"/>
    </source>
</evidence>
<proteinExistence type="predicted"/>
<dbReference type="EMBL" id="JADEWN010000085">
    <property type="protein sequence ID" value="MBE9193284.1"/>
    <property type="molecule type" value="Genomic_DNA"/>
</dbReference>
<name>A0ABR9UYB3_9CHRO</name>
<evidence type="ECO:0000313" key="3">
    <source>
        <dbReference type="Proteomes" id="UP000651156"/>
    </source>
</evidence>
<protein>
    <submittedName>
        <fullName evidence="2">DUF5331 domain-containing protein</fullName>
    </submittedName>
</protein>
<feature type="region of interest" description="Disordered" evidence="1">
    <location>
        <begin position="149"/>
        <end position="182"/>
    </location>
</feature>
<accession>A0ABR9UYB3</accession>
<keyword evidence="3" id="KW-1185">Reference proteome</keyword>
<organism evidence="2 3">
    <name type="scientific">Gloeocapsopsis crepidinum LEGE 06123</name>
    <dbReference type="NCBI Taxonomy" id="588587"/>
    <lineage>
        <taxon>Bacteria</taxon>
        <taxon>Bacillati</taxon>
        <taxon>Cyanobacteriota</taxon>
        <taxon>Cyanophyceae</taxon>
        <taxon>Oscillatoriophycideae</taxon>
        <taxon>Chroococcales</taxon>
        <taxon>Chroococcaceae</taxon>
        <taxon>Gloeocapsopsis</taxon>
    </lineage>
</organism>
<dbReference type="RefSeq" id="WP_193934673.1">
    <property type="nucleotide sequence ID" value="NZ_CAWPMZ010000134.1"/>
</dbReference>
<comment type="caution">
    <text evidence="2">The sequence shown here is derived from an EMBL/GenBank/DDBJ whole genome shotgun (WGS) entry which is preliminary data.</text>
</comment>
<dbReference type="Proteomes" id="UP000651156">
    <property type="component" value="Unassembled WGS sequence"/>
</dbReference>
<evidence type="ECO:0000313" key="2">
    <source>
        <dbReference type="EMBL" id="MBE9193284.1"/>
    </source>
</evidence>
<reference evidence="2 3" key="1">
    <citation type="submission" date="2020-10" db="EMBL/GenBank/DDBJ databases">
        <authorList>
            <person name="Castelo-Branco R."/>
            <person name="Eusebio N."/>
            <person name="Adriana R."/>
            <person name="Vieira A."/>
            <person name="Brugerolle De Fraissinette N."/>
            <person name="Rezende De Castro R."/>
            <person name="Schneider M.P."/>
            <person name="Vasconcelos V."/>
            <person name="Leao P.N."/>
        </authorList>
    </citation>
    <scope>NUCLEOTIDE SEQUENCE [LARGE SCALE GENOMIC DNA]</scope>
    <source>
        <strain evidence="2 3">LEGE 06123</strain>
    </source>
</reference>
<sequence length="182" mass="20280">MAFFEDLKSSLKQKWLRFFQANRSWLNLYMDAASVATPDGGKRPASYLILGVVNALEPQVAQLMLPFSKLNPDVDSLIEVLELNFDPNLALENSPIQATEQPEAEQIQEVPLSDAEIAKMLPPQDEGITESVTVIQTLTQLSEMPYEEAIASPQYESSQEEFEPEGSRGSNGDVISRLFPNF</sequence>
<dbReference type="Pfam" id="PF17265">
    <property type="entry name" value="DUF5331"/>
    <property type="match status" value="1"/>
</dbReference>
<dbReference type="InterPro" id="IPR020346">
    <property type="entry name" value="Uncharacterised_15.3kDa"/>
</dbReference>